<gene>
    <name evidence="1" type="ORF">DOS84_13300</name>
</gene>
<name>A0A2W7TQN7_9FLAO</name>
<dbReference type="AlphaFoldDB" id="A0A2W7TQN7"/>
<evidence type="ECO:0008006" key="3">
    <source>
        <dbReference type="Google" id="ProtNLM"/>
    </source>
</evidence>
<accession>A0A2W7TQN7</accession>
<evidence type="ECO:0000313" key="1">
    <source>
        <dbReference type="EMBL" id="PZX92843.1"/>
    </source>
</evidence>
<protein>
    <recommendedName>
        <fullName evidence="3">DUF4468 domain-containing protein</fullName>
    </recommendedName>
</protein>
<keyword evidence="2" id="KW-1185">Reference proteome</keyword>
<dbReference type="OrthoDB" id="1357433at2"/>
<proteinExistence type="predicted"/>
<sequence>MKHFLKITLFFWIVASSAQTKLEMTPKGFAPLEIDMPNQPITNLIEQSKEWARYYNEKGSDVFDVSKNSLTIEARYENAYYYWNLAVKYNFDIKYSLKIVFGENQKYTLTFTVKEIYTDRVLMKTTVADFFTSDGKLKEDFKDVKPSLESTVNRIIKSYINFIAR</sequence>
<dbReference type="Proteomes" id="UP000249177">
    <property type="component" value="Unassembled WGS sequence"/>
</dbReference>
<evidence type="ECO:0000313" key="2">
    <source>
        <dbReference type="Proteomes" id="UP000249177"/>
    </source>
</evidence>
<dbReference type="EMBL" id="QKXH01000008">
    <property type="protein sequence ID" value="PZX92843.1"/>
    <property type="molecule type" value="Genomic_DNA"/>
</dbReference>
<dbReference type="RefSeq" id="WP_124020647.1">
    <property type="nucleotide sequence ID" value="NZ_QKXH01000008.1"/>
</dbReference>
<comment type="caution">
    <text evidence="1">The sequence shown here is derived from an EMBL/GenBank/DDBJ whole genome shotgun (WGS) entry which is preliminary data.</text>
</comment>
<reference evidence="1 2" key="1">
    <citation type="submission" date="2018-06" db="EMBL/GenBank/DDBJ databases">
        <title>Flavobacterium sp IMCC34762, genome.</title>
        <authorList>
            <person name="Joung Y."/>
            <person name="Cho J."/>
            <person name="Song J."/>
        </authorList>
    </citation>
    <scope>NUCLEOTIDE SEQUENCE [LARGE SCALE GENOMIC DNA]</scope>
    <source>
        <strain evidence="1 2">IMCC34762</strain>
    </source>
</reference>
<organism evidence="1 2">
    <name type="scientific">Flavobacterium aquariorum</name>
    <dbReference type="NCBI Taxonomy" id="2217670"/>
    <lineage>
        <taxon>Bacteria</taxon>
        <taxon>Pseudomonadati</taxon>
        <taxon>Bacteroidota</taxon>
        <taxon>Flavobacteriia</taxon>
        <taxon>Flavobacteriales</taxon>
        <taxon>Flavobacteriaceae</taxon>
        <taxon>Flavobacterium</taxon>
    </lineage>
</organism>